<keyword evidence="2" id="KW-1185">Reference proteome</keyword>
<evidence type="ECO:0000313" key="1">
    <source>
        <dbReference type="EMBL" id="RZC84484.1"/>
    </source>
</evidence>
<sequence>MMLEKKVMNFGGVYKGFERGIKEEFCWHEVAGDGRLQEGAGRVVCVAVVAVAAMDSDYVEMNWKWIGFFPRLKSWSYY</sequence>
<evidence type="ECO:0000313" key="2">
    <source>
        <dbReference type="Proteomes" id="UP000316621"/>
    </source>
</evidence>
<dbReference type="AlphaFoldDB" id="A0A4Y7LG56"/>
<dbReference type="EMBL" id="CM010725">
    <property type="protein sequence ID" value="RZC84484.1"/>
    <property type="molecule type" value="Genomic_DNA"/>
</dbReference>
<name>A0A4Y7LG56_PAPSO</name>
<proteinExistence type="predicted"/>
<dbReference type="Gramene" id="RZC84484">
    <property type="protein sequence ID" value="RZC84484"/>
    <property type="gene ID" value="C5167_047270"/>
</dbReference>
<dbReference type="Proteomes" id="UP000316621">
    <property type="component" value="Chromosome 11"/>
</dbReference>
<reference evidence="1 2" key="1">
    <citation type="journal article" date="2018" name="Science">
        <title>The opium poppy genome and morphinan production.</title>
        <authorList>
            <person name="Guo L."/>
            <person name="Winzer T."/>
            <person name="Yang X."/>
            <person name="Li Y."/>
            <person name="Ning Z."/>
            <person name="He Z."/>
            <person name="Teodor R."/>
            <person name="Lu Y."/>
            <person name="Bowser T.A."/>
            <person name="Graham I.A."/>
            <person name="Ye K."/>
        </authorList>
    </citation>
    <scope>NUCLEOTIDE SEQUENCE [LARGE SCALE GENOMIC DNA]</scope>
    <source>
        <strain evidence="2">cv. HN1</strain>
        <tissue evidence="1">Leaves</tissue>
    </source>
</reference>
<organism evidence="1 2">
    <name type="scientific">Papaver somniferum</name>
    <name type="common">Opium poppy</name>
    <dbReference type="NCBI Taxonomy" id="3469"/>
    <lineage>
        <taxon>Eukaryota</taxon>
        <taxon>Viridiplantae</taxon>
        <taxon>Streptophyta</taxon>
        <taxon>Embryophyta</taxon>
        <taxon>Tracheophyta</taxon>
        <taxon>Spermatophyta</taxon>
        <taxon>Magnoliopsida</taxon>
        <taxon>Ranunculales</taxon>
        <taxon>Papaveraceae</taxon>
        <taxon>Papaveroideae</taxon>
        <taxon>Papaver</taxon>
    </lineage>
</organism>
<accession>A0A4Y7LG56</accession>
<protein>
    <submittedName>
        <fullName evidence="1">Uncharacterized protein</fullName>
    </submittedName>
</protein>
<gene>
    <name evidence="1" type="ORF">C5167_047270</name>
</gene>